<keyword evidence="2" id="KW-0129">CBS domain</keyword>
<organism evidence="4 5">
    <name type="scientific">Candidatus Thalassospirochaeta sargassi</name>
    <dbReference type="NCBI Taxonomy" id="3119039"/>
    <lineage>
        <taxon>Bacteria</taxon>
        <taxon>Pseudomonadati</taxon>
        <taxon>Spirochaetota</taxon>
        <taxon>Spirochaetia</taxon>
        <taxon>Spirochaetales</taxon>
        <taxon>Spirochaetaceae</taxon>
        <taxon>Candidatus Thalassospirochaeta</taxon>
    </lineage>
</organism>
<dbReference type="SUPFAM" id="SSF54631">
    <property type="entry name" value="CBS-domain pair"/>
    <property type="match status" value="1"/>
</dbReference>
<dbReference type="EMBL" id="JAQQAL010000028">
    <property type="protein sequence ID" value="MDC7227559.1"/>
    <property type="molecule type" value="Genomic_DNA"/>
</dbReference>
<dbReference type="InterPro" id="IPR046342">
    <property type="entry name" value="CBS_dom_sf"/>
</dbReference>
<dbReference type="PANTHER" id="PTHR43156">
    <property type="entry name" value="STAGE II SPORULATION PROTEIN E-RELATED"/>
    <property type="match status" value="1"/>
</dbReference>
<dbReference type="AlphaFoldDB" id="A0AAJ1IG56"/>
<protein>
    <submittedName>
        <fullName evidence="4">SpoIIE family protein phosphatase</fullName>
    </submittedName>
</protein>
<dbReference type="InterPro" id="IPR036457">
    <property type="entry name" value="PPM-type-like_dom_sf"/>
</dbReference>
<dbReference type="Pfam" id="PF00571">
    <property type="entry name" value="CBS"/>
    <property type="match status" value="1"/>
</dbReference>
<dbReference type="Proteomes" id="UP001221217">
    <property type="component" value="Unassembled WGS sequence"/>
</dbReference>
<name>A0AAJ1IG56_9SPIO</name>
<dbReference type="CDD" id="cd02205">
    <property type="entry name" value="CBS_pair_SF"/>
    <property type="match status" value="1"/>
</dbReference>
<evidence type="ECO:0000259" key="3">
    <source>
        <dbReference type="PROSITE" id="PS51371"/>
    </source>
</evidence>
<sequence length="624" mass="69961">MTEKQIKTDKHLTSIILGSITPRKVHGMGIGKIASAFSYTLEDTKLVSIADKLETDDSIQAVGVVNKKGKALGIVTRKDLFGILSRPFGRDVLRKKTVSSLISDVECFNVDDNIFTVSEEIEEKVNGNSTHFFLLINDNDEFCGIFSGKDMLVFLAGITRQDIALSRKIQTRIVKEEDELKRPNFNLSASSIMAKGIGGDFYSFKKFSESHYLIVLCDVSGKGMAASLLSSLLSGFINTYPIGTDLKGMITDLNLQLTQSFAGEKFITGVFMIFNEETGQLQIADMGHTHYMLYTGGKNRKIENSHVNIPLGISTDINVRTFNLLLKTKDCFFLMTDGITEQKNENGELYSYDRINSVFRSHQKISANGLRARLLSDFDDFRGAAARQDDISFIILKYSPDLSKPGDGQKDRKANIEDKIKWALSSGKPIQVKTNRYLPEDRDFIDSVLDRFLNEAGIKFLMNKVSYCVHELATNAKKANTKRVYFKSKELNINNPTHYEEGMRNFKTDTIEKIDYYLEQQKKQGYFIVIMFQLTQKALRVSVVNNSEMTESEKVRVAHKIKIAGKSTAIGDIYDQIEDYSEGAGLGIVMMSQMLRTMGFGPDALTINSEGGLTTSSILINLRE</sequence>
<evidence type="ECO:0000313" key="4">
    <source>
        <dbReference type="EMBL" id="MDC7227559.1"/>
    </source>
</evidence>
<dbReference type="PANTHER" id="PTHR43156:SF2">
    <property type="entry name" value="STAGE II SPORULATION PROTEIN E"/>
    <property type="match status" value="1"/>
</dbReference>
<dbReference type="Pfam" id="PF07228">
    <property type="entry name" value="SpoIIE"/>
    <property type="match status" value="1"/>
</dbReference>
<dbReference type="SMART" id="SM00331">
    <property type="entry name" value="PP2C_SIG"/>
    <property type="match status" value="1"/>
</dbReference>
<dbReference type="Gene3D" id="3.10.580.10">
    <property type="entry name" value="CBS-domain"/>
    <property type="match status" value="1"/>
</dbReference>
<dbReference type="InterPro" id="IPR000644">
    <property type="entry name" value="CBS_dom"/>
</dbReference>
<dbReference type="GO" id="GO:0016791">
    <property type="term" value="F:phosphatase activity"/>
    <property type="evidence" value="ECO:0007669"/>
    <property type="project" value="TreeGrafter"/>
</dbReference>
<evidence type="ECO:0000256" key="1">
    <source>
        <dbReference type="ARBA" id="ARBA00022801"/>
    </source>
</evidence>
<reference evidence="4 5" key="1">
    <citation type="submission" date="2022-12" db="EMBL/GenBank/DDBJ databases">
        <title>Metagenome assembled genome from gulf of manar.</title>
        <authorList>
            <person name="Kohli P."/>
            <person name="Pk S."/>
            <person name="Venkata Ramana C."/>
            <person name="Sasikala C."/>
        </authorList>
    </citation>
    <scope>NUCLEOTIDE SEQUENCE [LARGE SCALE GENOMIC DNA]</scope>
    <source>
        <strain evidence="4">JB008</strain>
    </source>
</reference>
<dbReference type="PROSITE" id="PS51371">
    <property type="entry name" value="CBS"/>
    <property type="match status" value="1"/>
</dbReference>
<accession>A0AAJ1IG56</accession>
<gene>
    <name evidence="4" type="ORF">PQJ61_12410</name>
</gene>
<dbReference type="InterPro" id="IPR052016">
    <property type="entry name" value="Bact_Sigma-Reg"/>
</dbReference>
<dbReference type="InterPro" id="IPR001932">
    <property type="entry name" value="PPM-type_phosphatase-like_dom"/>
</dbReference>
<dbReference type="SUPFAM" id="SSF81606">
    <property type="entry name" value="PP2C-like"/>
    <property type="match status" value="1"/>
</dbReference>
<dbReference type="Gene3D" id="3.60.40.10">
    <property type="entry name" value="PPM-type phosphatase domain"/>
    <property type="match status" value="1"/>
</dbReference>
<proteinExistence type="predicted"/>
<comment type="caution">
    <text evidence="4">The sequence shown here is derived from an EMBL/GenBank/DDBJ whole genome shotgun (WGS) entry which is preliminary data.</text>
</comment>
<keyword evidence="1" id="KW-0378">Hydrolase</keyword>
<evidence type="ECO:0000313" key="5">
    <source>
        <dbReference type="Proteomes" id="UP001221217"/>
    </source>
</evidence>
<evidence type="ECO:0000256" key="2">
    <source>
        <dbReference type="PROSITE-ProRule" id="PRU00703"/>
    </source>
</evidence>
<feature type="domain" description="CBS" evidence="3">
    <location>
        <begin position="33"/>
        <end position="92"/>
    </location>
</feature>